<keyword evidence="2" id="KW-1185">Reference proteome</keyword>
<dbReference type="Pfam" id="PF00132">
    <property type="entry name" value="Hexapep"/>
    <property type="match status" value="1"/>
</dbReference>
<dbReference type="InterPro" id="IPR011004">
    <property type="entry name" value="Trimer_LpxA-like_sf"/>
</dbReference>
<keyword evidence="1" id="KW-0012">Acyltransferase</keyword>
<sequence length="194" mass="21106">MKQHIKRSIKTLFLVLMWPVFLLFCLLAKLGREDSTFQGFSQALSLIPGKLGVYCRAAFYRLACPDTSDDISIGFLTLLSHRDTTIEAGVYIGPQCNIGKCTLGKNTLVGSGVHILSGNKQHGFNDLNTPMQAQQGVYTKIQIGEDCWLGNTSVIMADVAPQCIVAAGSVVVKPLEEAQSIYAGNPAKWVRGRT</sequence>
<dbReference type="EMBL" id="JBHRYR010000002">
    <property type="protein sequence ID" value="MFC3851970.1"/>
    <property type="molecule type" value="Genomic_DNA"/>
</dbReference>
<comment type="caution">
    <text evidence="1">The sequence shown here is derived from an EMBL/GenBank/DDBJ whole genome shotgun (WGS) entry which is preliminary data.</text>
</comment>
<dbReference type="Proteomes" id="UP001595617">
    <property type="component" value="Unassembled WGS sequence"/>
</dbReference>
<keyword evidence="1" id="KW-0808">Transferase</keyword>
<reference evidence="2" key="1">
    <citation type="journal article" date="2019" name="Int. J. Syst. Evol. Microbiol.">
        <title>The Global Catalogue of Microorganisms (GCM) 10K type strain sequencing project: providing services to taxonomists for standard genome sequencing and annotation.</title>
        <authorList>
            <consortium name="The Broad Institute Genomics Platform"/>
            <consortium name="The Broad Institute Genome Sequencing Center for Infectious Disease"/>
            <person name="Wu L."/>
            <person name="Ma J."/>
        </authorList>
    </citation>
    <scope>NUCLEOTIDE SEQUENCE [LARGE SCALE GENOMIC DNA]</scope>
    <source>
        <strain evidence="2">IBRC 10765</strain>
    </source>
</reference>
<dbReference type="Gene3D" id="2.160.10.10">
    <property type="entry name" value="Hexapeptide repeat proteins"/>
    <property type="match status" value="1"/>
</dbReference>
<dbReference type="EC" id="2.3.1.-" evidence="1"/>
<evidence type="ECO:0000313" key="1">
    <source>
        <dbReference type="EMBL" id="MFC3851970.1"/>
    </source>
</evidence>
<organism evidence="1 2">
    <name type="scientific">Saccharospirillum mangrovi</name>
    <dbReference type="NCBI Taxonomy" id="2161747"/>
    <lineage>
        <taxon>Bacteria</taxon>
        <taxon>Pseudomonadati</taxon>
        <taxon>Pseudomonadota</taxon>
        <taxon>Gammaproteobacteria</taxon>
        <taxon>Oceanospirillales</taxon>
        <taxon>Saccharospirillaceae</taxon>
        <taxon>Saccharospirillum</taxon>
    </lineage>
</organism>
<protein>
    <submittedName>
        <fullName evidence="1">Acyltransferase</fullName>
        <ecNumber evidence="1">2.3.1.-</ecNumber>
    </submittedName>
</protein>
<dbReference type="RefSeq" id="WP_380693569.1">
    <property type="nucleotide sequence ID" value="NZ_JBHRYR010000002.1"/>
</dbReference>
<evidence type="ECO:0000313" key="2">
    <source>
        <dbReference type="Proteomes" id="UP001595617"/>
    </source>
</evidence>
<dbReference type="CDD" id="cd04647">
    <property type="entry name" value="LbH_MAT_like"/>
    <property type="match status" value="1"/>
</dbReference>
<accession>A0ABV7ZXW0</accession>
<name>A0ABV7ZXW0_9GAMM</name>
<gene>
    <name evidence="1" type="ORF">ACFOOG_03900</name>
</gene>
<proteinExistence type="predicted"/>
<dbReference type="GO" id="GO:0016746">
    <property type="term" value="F:acyltransferase activity"/>
    <property type="evidence" value="ECO:0007669"/>
    <property type="project" value="UniProtKB-KW"/>
</dbReference>
<dbReference type="InterPro" id="IPR051159">
    <property type="entry name" value="Hexapeptide_acetyltransf"/>
</dbReference>
<dbReference type="PANTHER" id="PTHR23416">
    <property type="entry name" value="SIALIC ACID SYNTHASE-RELATED"/>
    <property type="match status" value="1"/>
</dbReference>
<dbReference type="SUPFAM" id="SSF51161">
    <property type="entry name" value="Trimeric LpxA-like enzymes"/>
    <property type="match status" value="1"/>
</dbReference>
<dbReference type="InterPro" id="IPR001451">
    <property type="entry name" value="Hexapep"/>
</dbReference>